<proteinExistence type="predicted"/>
<sequence length="372" mass="40719">MTQDLDRVRALIALFADATGDPLTIVASVFTPYQLLLFRRIHDLLPGRPVLLIDSRPRAYRLRHPADLTGAAVLPMELTGAVTDRTQAELVNEAMAAIGRFCGADPFVFLCASFQRHFNTVAYTRLRRRPDVRLLLMDDGLATFLDQGTTPRERARNLARELVARIRNLPARATVRGHPLGLDLAEVQGIILSMHVGAPARSKACSATGGGRRYFLLPQQTATLPEGDASKALFIGQPYRDVYGDAILDPMIEAICADLAGRGFTTIAFKPHHFQSDKEIARYLAHGMVLDDPPCAVEEMIAHSPYRTIASINTTALLTVRALLGDEVSAIAYDPAAFKPAQDTRDILEVEALFRQGGVEIVNVLSRGRVAS</sequence>
<reference evidence="1 2" key="1">
    <citation type="submission" date="2023-09" db="EMBL/GenBank/DDBJ databases">
        <authorList>
            <person name="Rey-Velasco X."/>
        </authorList>
    </citation>
    <scope>NUCLEOTIDE SEQUENCE [LARGE SCALE GENOMIC DNA]</scope>
    <source>
        <strain evidence="1 2">F390</strain>
    </source>
</reference>
<accession>A0ABU2ZJK1</accession>
<keyword evidence="2" id="KW-1185">Reference proteome</keyword>
<dbReference type="RefSeq" id="WP_311340299.1">
    <property type="nucleotide sequence ID" value="NZ_JAVRHS010000003.1"/>
</dbReference>
<organism evidence="1 2">
    <name type="scientific">Croceicoccus esteveae</name>
    <dbReference type="NCBI Taxonomy" id="3075597"/>
    <lineage>
        <taxon>Bacteria</taxon>
        <taxon>Pseudomonadati</taxon>
        <taxon>Pseudomonadota</taxon>
        <taxon>Alphaproteobacteria</taxon>
        <taxon>Sphingomonadales</taxon>
        <taxon>Erythrobacteraceae</taxon>
        <taxon>Croceicoccus</taxon>
    </lineage>
</organism>
<comment type="caution">
    <text evidence="1">The sequence shown here is derived from an EMBL/GenBank/DDBJ whole genome shotgun (WGS) entry which is preliminary data.</text>
</comment>
<gene>
    <name evidence="1" type="ORF">RM533_05980</name>
</gene>
<name>A0ABU2ZJK1_9SPHN</name>
<dbReference type="Proteomes" id="UP001259803">
    <property type="component" value="Unassembled WGS sequence"/>
</dbReference>
<dbReference type="EMBL" id="JAVRHS010000003">
    <property type="protein sequence ID" value="MDT0575729.1"/>
    <property type="molecule type" value="Genomic_DNA"/>
</dbReference>
<protein>
    <submittedName>
        <fullName evidence="1">Uncharacterized protein</fullName>
    </submittedName>
</protein>
<evidence type="ECO:0000313" key="1">
    <source>
        <dbReference type="EMBL" id="MDT0575729.1"/>
    </source>
</evidence>
<evidence type="ECO:0000313" key="2">
    <source>
        <dbReference type="Proteomes" id="UP001259803"/>
    </source>
</evidence>